<dbReference type="Pfam" id="PF12796">
    <property type="entry name" value="Ank_2"/>
    <property type="match status" value="1"/>
</dbReference>
<gene>
    <name evidence="4" type="ORF">F5Z01DRAFT_629086</name>
</gene>
<dbReference type="AlphaFoldDB" id="A0A9P7ZEI2"/>
<dbReference type="InterPro" id="IPR002110">
    <property type="entry name" value="Ankyrin_rpt"/>
</dbReference>
<dbReference type="EMBL" id="MU251275">
    <property type="protein sequence ID" value="KAG9250669.1"/>
    <property type="molecule type" value="Genomic_DNA"/>
</dbReference>
<dbReference type="PANTHER" id="PTHR24198:SF165">
    <property type="entry name" value="ANKYRIN REPEAT-CONTAINING PROTEIN-RELATED"/>
    <property type="match status" value="1"/>
</dbReference>
<evidence type="ECO:0000313" key="4">
    <source>
        <dbReference type="EMBL" id="KAG9250669.1"/>
    </source>
</evidence>
<comment type="caution">
    <text evidence="4">The sequence shown here is derived from an EMBL/GenBank/DDBJ whole genome shotgun (WGS) entry which is preliminary data.</text>
</comment>
<dbReference type="CDD" id="cd09917">
    <property type="entry name" value="F-box_SF"/>
    <property type="match status" value="1"/>
</dbReference>
<dbReference type="Proteomes" id="UP000887229">
    <property type="component" value="Unassembled WGS sequence"/>
</dbReference>
<dbReference type="InterPro" id="IPR036770">
    <property type="entry name" value="Ankyrin_rpt-contain_sf"/>
</dbReference>
<sequence length="441" mass="48601">MFTMLPVEIAQMIAGLCSTRDQAALVLTCRQLFRVCNEVLYRNDCEKLGSFSVFSAIVRCHDDSVALGTLRAAVHGGAKLWQCRGMDGFLCPLPPEPHFIAYSPLHLAAKRGRNLVVSFLLDNNVPADGPPNMTSTPLFEAIINRREKTAILLLERGASLRTGKSNLGVLHAAVQGCLPNLVTHLVRNCGIDVNRPTMPGCTPLDLAMSHRIGPMVETLIMLGVDMYGRLLRCCELGDHRVGRWLIQSAGWELSGRLSLDQIFRLIDVTVAERVTPSMRDDRNVFCDALLGLLGQAASRCGRDARVGYEIDGFLGGHLSRLVGIQRPSIDRGLALVFLGHGARIQDGILLDLRSVLLSGDFFPSRHRALRKNPSLLQSFDFIQNECLKDSSHPPPGSARYFGNQVAQTVQDLVDELSRRNLPLSLKGLIKYEVSLIEMSKE</sequence>
<feature type="repeat" description="ANK" evidence="3">
    <location>
        <begin position="100"/>
        <end position="132"/>
    </location>
</feature>
<evidence type="ECO:0000256" key="2">
    <source>
        <dbReference type="ARBA" id="ARBA00023043"/>
    </source>
</evidence>
<protein>
    <recommendedName>
        <fullName evidence="6">F-box domain-containing protein</fullName>
    </recommendedName>
</protein>
<dbReference type="PANTHER" id="PTHR24198">
    <property type="entry name" value="ANKYRIN REPEAT AND PROTEIN KINASE DOMAIN-CONTAINING PROTEIN"/>
    <property type="match status" value="1"/>
</dbReference>
<keyword evidence="2 3" id="KW-0040">ANK repeat</keyword>
<accession>A0A9P7ZEI2</accession>
<keyword evidence="5" id="KW-1185">Reference proteome</keyword>
<dbReference type="Gene3D" id="1.25.40.20">
    <property type="entry name" value="Ankyrin repeat-containing domain"/>
    <property type="match status" value="1"/>
</dbReference>
<evidence type="ECO:0000256" key="3">
    <source>
        <dbReference type="PROSITE-ProRule" id="PRU00023"/>
    </source>
</evidence>
<dbReference type="PROSITE" id="PS50088">
    <property type="entry name" value="ANK_REPEAT"/>
    <property type="match status" value="1"/>
</dbReference>
<organism evidence="4 5">
    <name type="scientific">Emericellopsis atlantica</name>
    <dbReference type="NCBI Taxonomy" id="2614577"/>
    <lineage>
        <taxon>Eukaryota</taxon>
        <taxon>Fungi</taxon>
        <taxon>Dikarya</taxon>
        <taxon>Ascomycota</taxon>
        <taxon>Pezizomycotina</taxon>
        <taxon>Sordariomycetes</taxon>
        <taxon>Hypocreomycetidae</taxon>
        <taxon>Hypocreales</taxon>
        <taxon>Bionectriaceae</taxon>
        <taxon>Emericellopsis</taxon>
    </lineage>
</organism>
<evidence type="ECO:0000313" key="5">
    <source>
        <dbReference type="Proteomes" id="UP000887229"/>
    </source>
</evidence>
<reference evidence="4" key="1">
    <citation type="journal article" date="2021" name="IMA Fungus">
        <title>Genomic characterization of three marine fungi, including Emericellopsis atlantica sp. nov. with signatures of a generalist lifestyle and marine biomass degradation.</title>
        <authorList>
            <person name="Hagestad O.C."/>
            <person name="Hou L."/>
            <person name="Andersen J.H."/>
            <person name="Hansen E.H."/>
            <person name="Altermark B."/>
            <person name="Li C."/>
            <person name="Kuhnert E."/>
            <person name="Cox R.J."/>
            <person name="Crous P.W."/>
            <person name="Spatafora J.W."/>
            <person name="Lail K."/>
            <person name="Amirebrahimi M."/>
            <person name="Lipzen A."/>
            <person name="Pangilinan J."/>
            <person name="Andreopoulos W."/>
            <person name="Hayes R.D."/>
            <person name="Ng V."/>
            <person name="Grigoriev I.V."/>
            <person name="Jackson S.A."/>
            <person name="Sutton T.D.S."/>
            <person name="Dobson A.D.W."/>
            <person name="Rama T."/>
        </authorList>
    </citation>
    <scope>NUCLEOTIDE SEQUENCE</scope>
    <source>
        <strain evidence="4">TS7</strain>
    </source>
</reference>
<dbReference type="SMART" id="SM00248">
    <property type="entry name" value="ANK"/>
    <property type="match status" value="4"/>
</dbReference>
<dbReference type="RefSeq" id="XP_046114593.1">
    <property type="nucleotide sequence ID" value="XM_046261640.1"/>
</dbReference>
<dbReference type="GeneID" id="70292543"/>
<keyword evidence="1" id="KW-0677">Repeat</keyword>
<evidence type="ECO:0000256" key="1">
    <source>
        <dbReference type="ARBA" id="ARBA00022737"/>
    </source>
</evidence>
<dbReference type="OrthoDB" id="341259at2759"/>
<dbReference type="SUPFAM" id="SSF48403">
    <property type="entry name" value="Ankyrin repeat"/>
    <property type="match status" value="1"/>
</dbReference>
<proteinExistence type="predicted"/>
<evidence type="ECO:0008006" key="6">
    <source>
        <dbReference type="Google" id="ProtNLM"/>
    </source>
</evidence>
<name>A0A9P7ZEI2_9HYPO</name>